<accession>A0A6J6QER7</accession>
<organism evidence="3">
    <name type="scientific">freshwater metagenome</name>
    <dbReference type="NCBI Taxonomy" id="449393"/>
    <lineage>
        <taxon>unclassified sequences</taxon>
        <taxon>metagenomes</taxon>
        <taxon>ecological metagenomes</taxon>
    </lineage>
</organism>
<proteinExistence type="predicted"/>
<keyword evidence="2" id="KW-0812">Transmembrane</keyword>
<dbReference type="EMBL" id="CAEZXR010000135">
    <property type="protein sequence ID" value="CAB4707318.1"/>
    <property type="molecule type" value="Genomic_DNA"/>
</dbReference>
<evidence type="ECO:0000256" key="2">
    <source>
        <dbReference type="SAM" id="Phobius"/>
    </source>
</evidence>
<protein>
    <submittedName>
        <fullName evidence="3">Unannotated protein</fullName>
    </submittedName>
</protein>
<dbReference type="SUPFAM" id="SSF53850">
    <property type="entry name" value="Periplasmic binding protein-like II"/>
    <property type="match status" value="1"/>
</dbReference>
<keyword evidence="2" id="KW-0472">Membrane</keyword>
<evidence type="ECO:0000256" key="1">
    <source>
        <dbReference type="SAM" id="MobiDB-lite"/>
    </source>
</evidence>
<evidence type="ECO:0000313" key="3">
    <source>
        <dbReference type="EMBL" id="CAB4707318.1"/>
    </source>
</evidence>
<feature type="transmembrane region" description="Helical" evidence="2">
    <location>
        <begin position="535"/>
        <end position="557"/>
    </location>
</feature>
<sequence length="569" mass="59086">MTIQLFTKRESASLGCDATSPCSVVVVPNYGRPQGATEDQIDAPWAWERRTVVPLDFLPVDDACPLVGSSLRVEGSPFAGHALASWRARTCTLASDAVRVDYTSIGEPQTRADVATGITDVGLLIDPVDGDAGAARGLTYAPMAVTGLVVAFQIDDADGKPVSDLKLTPRLVAKLITGSYRSGGNPAVINNPVNIFRDPDFRAVNPGVAWPGGAPGNHPLLLGDLSDSTLALTRWIEADKDARDFLAGKPDPYGMTVNANYKGVALPFAGFPLLDPLMSETFEPIQELDTLSRQLSIARFPGATVTQEGGINIVTKPPRQNPGRREVIGIIDAASAARFRLSTASLLNASGAFVKPDNAGLLAGVEHADVNADGVTRSVDLTDKDPAVYPLTLLIAGAFSTQADKDERQEMADLLSYVVGAGQVNGEQVGQLPEGYAPLPKDLVAQAQKARTAILAGATEEPTEEPSPSSTPTPTDPSGAPPGGGGGVPLAPAGAATGSTPDAGSEPSDAPSATPGTLDPTMLTVGSTPAEGRMMLLPFLGILALLMLLAGPALLWLSQTGRGPQWLRS</sequence>
<feature type="region of interest" description="Disordered" evidence="1">
    <location>
        <begin position="457"/>
        <end position="525"/>
    </location>
</feature>
<reference evidence="3" key="1">
    <citation type="submission" date="2020-05" db="EMBL/GenBank/DDBJ databases">
        <authorList>
            <person name="Chiriac C."/>
            <person name="Salcher M."/>
            <person name="Ghai R."/>
            <person name="Kavagutti S V."/>
        </authorList>
    </citation>
    <scope>NUCLEOTIDE SEQUENCE</scope>
</reference>
<keyword evidence="2" id="KW-1133">Transmembrane helix</keyword>
<dbReference type="Gene3D" id="3.40.190.10">
    <property type="entry name" value="Periplasmic binding protein-like II"/>
    <property type="match status" value="2"/>
</dbReference>
<feature type="compositionally biased region" description="Low complexity" evidence="1">
    <location>
        <begin position="457"/>
        <end position="468"/>
    </location>
</feature>
<gene>
    <name evidence="3" type="ORF">UFOPK2579_01249</name>
</gene>
<feature type="compositionally biased region" description="Low complexity" evidence="1">
    <location>
        <begin position="489"/>
        <end position="498"/>
    </location>
</feature>
<name>A0A6J6QER7_9ZZZZ</name>
<dbReference type="AlphaFoldDB" id="A0A6J6QER7"/>